<dbReference type="OrthoDB" id="3260498at2759"/>
<name>A0A5N5QFS9_9AGAM</name>
<gene>
    <name evidence="1" type="ORF">CTheo_6244</name>
</gene>
<accession>A0A5N5QFS9</accession>
<comment type="caution">
    <text evidence="1">The sequence shown here is derived from an EMBL/GenBank/DDBJ whole genome shotgun (WGS) entry which is preliminary data.</text>
</comment>
<evidence type="ECO:0000313" key="2">
    <source>
        <dbReference type="Proteomes" id="UP000383932"/>
    </source>
</evidence>
<dbReference type="EMBL" id="SSOP01000179">
    <property type="protein sequence ID" value="KAB5590306.1"/>
    <property type="molecule type" value="Genomic_DNA"/>
</dbReference>
<evidence type="ECO:0000313" key="1">
    <source>
        <dbReference type="EMBL" id="KAB5590306.1"/>
    </source>
</evidence>
<dbReference type="Proteomes" id="UP000383932">
    <property type="component" value="Unassembled WGS sequence"/>
</dbReference>
<reference evidence="1 2" key="1">
    <citation type="journal article" date="2019" name="Fungal Biol. Biotechnol.">
        <title>Draft genome sequence of fastidious pathogen Ceratobasidium theobromae, which causes vascular-streak dieback in Theobroma cacao.</title>
        <authorList>
            <person name="Ali S.S."/>
            <person name="Asman A."/>
            <person name="Shao J."/>
            <person name="Firmansyah A.P."/>
            <person name="Susilo A.W."/>
            <person name="Rosmana A."/>
            <person name="McMahon P."/>
            <person name="Junaid M."/>
            <person name="Guest D."/>
            <person name="Kheng T.Y."/>
            <person name="Meinhardt L.W."/>
            <person name="Bailey B.A."/>
        </authorList>
    </citation>
    <scope>NUCLEOTIDE SEQUENCE [LARGE SCALE GENOMIC DNA]</scope>
    <source>
        <strain evidence="1 2">CT2</strain>
    </source>
</reference>
<protein>
    <recommendedName>
        <fullName evidence="3">MACPF domain-containing protein</fullName>
    </recommendedName>
</protein>
<proteinExistence type="predicted"/>
<organism evidence="1 2">
    <name type="scientific">Ceratobasidium theobromae</name>
    <dbReference type="NCBI Taxonomy" id="1582974"/>
    <lineage>
        <taxon>Eukaryota</taxon>
        <taxon>Fungi</taxon>
        <taxon>Dikarya</taxon>
        <taxon>Basidiomycota</taxon>
        <taxon>Agaricomycotina</taxon>
        <taxon>Agaricomycetes</taxon>
        <taxon>Cantharellales</taxon>
        <taxon>Ceratobasidiaceae</taxon>
        <taxon>Ceratobasidium</taxon>
    </lineage>
</organism>
<dbReference type="AlphaFoldDB" id="A0A5N5QFS9"/>
<sequence length="644" mass="71245">MNSLQLAPYNESMRLGQGYNSFLQRPCVYGAVKVDANRIVVQKAVSNNGVPQIVSYSSRVVTKISEVTRTMNISAGSSIKSGSITVSGNQSAFDEAKFVSSDLNVVISVKVINQTAAIDAKSEFHEINGIELNEEKGIKTNEDLHDLFNRVYGDRFIQGGEFHSVVSIRVLDGTQKEKIVSNLKSKLTVADPKSFSLQTADKSQSFASEMKQTESSIYVNWSGGGQIKSEDEQWSLDSIFRAAAAFPNKVATSPQLCWAILTQYSHNLTFLRMSLGKSVFPHIPNYMNARQYAEDLLDAFVGYRSNLLHIKKVLDDPTAYVLGSGYPPVDVRAQALVKAQASMKEEINKIITCIDELYKKPSDAAGTVARGKIEAPEIWATRLPALKATGKLILAGGELAAPSEDVINTLKMFGFMNENATTVAENLFRKMWTERSTDYSKIAPLATKEVLKVMNESEKTFVNSDKARRKFGGKYLYDTPCGAPGEDMNFNDAEKIESASVQADWPKSLDVRTVSLGGKEVLGLCKLQYQRLILPHPEIESRVALYYPDQHLFKLEPGERIQEVKIGYLKPPFGANEINFIDITVQNIDKKTPGAHKMIGTDLNDEAKNPSVVCKVSGEFTGLKGFYGHQDKDRITRLGVIWGK</sequence>
<keyword evidence="2" id="KW-1185">Reference proteome</keyword>
<evidence type="ECO:0008006" key="3">
    <source>
        <dbReference type="Google" id="ProtNLM"/>
    </source>
</evidence>